<feature type="compositionally biased region" description="Polar residues" evidence="1">
    <location>
        <begin position="36"/>
        <end position="49"/>
    </location>
</feature>
<organism evidence="3 4">
    <name type="scientific">Endocarpon pusillum</name>
    <dbReference type="NCBI Taxonomy" id="364733"/>
    <lineage>
        <taxon>Eukaryota</taxon>
        <taxon>Fungi</taxon>
        <taxon>Dikarya</taxon>
        <taxon>Ascomycota</taxon>
        <taxon>Pezizomycotina</taxon>
        <taxon>Eurotiomycetes</taxon>
        <taxon>Chaetothyriomycetidae</taxon>
        <taxon>Verrucariales</taxon>
        <taxon>Verrucariaceae</taxon>
        <taxon>Endocarpon</taxon>
    </lineage>
</organism>
<keyword evidence="4" id="KW-1185">Reference proteome</keyword>
<comment type="caution">
    <text evidence="3">The sequence shown here is derived from an EMBL/GenBank/DDBJ whole genome shotgun (WGS) entry which is preliminary data.</text>
</comment>
<dbReference type="Gene3D" id="1.25.40.10">
    <property type="entry name" value="Tetratricopeptide repeat domain"/>
    <property type="match status" value="3"/>
</dbReference>
<name>A0A8H7AGT6_9EURO</name>
<feature type="domain" description="Clr5" evidence="2">
    <location>
        <begin position="72"/>
        <end position="124"/>
    </location>
</feature>
<dbReference type="InterPro" id="IPR019734">
    <property type="entry name" value="TPR_rpt"/>
</dbReference>
<accession>A0A8H7AGT6</accession>
<dbReference type="Pfam" id="PF13424">
    <property type="entry name" value="TPR_12"/>
    <property type="match status" value="4"/>
</dbReference>
<proteinExistence type="predicted"/>
<sequence>MPEGPASQILLSATRPVYTDTQLLPHPFDPQPASYAAQSHHVQPSSDIQDTPVLPMGPPTTTRKRKAPTLRREAWEPYQDRIKELHITQGLPLWEVKDTIEKEFGFTAEIRQYRTRISQWGWDKKVKPDEMKSIARKRQKRKLVETDKGELAFTVRGNPVASEKIDRWMKKNSISESTLYAPSPAASTPSAISCWTESEQGSPAPSLTYSASTPTFDAPSLGQGRHPSPPASSVSTVIRSGTSAFTRQSPAPISSIVDGSIFVQETPTAQPGSWPQYAPFYTPQMQIQQPFTGSIQYRYRHEDEVRFSQELSRLETLHGKDQPETLYSLSELGNVFMDQGRYKSAETLFQRLVNACQKWYDKNDTTTLKAFNVLGEVLCFQGSNLKAEKIHRRTLQSRRDVLGQKHTDTLVSMANLALTYWNQGRLQEAEELEIQVLEMRKQVLGEEHLDTLTTMSHLASTYQSQGRWQEAEELEIQVLEAKKRILGEEHPDTLTIIGDLVTTYWNQGRLRKAEELGIHVLEMRKRVLGEEHLHTITIMSHLASMYQSRERWQNAEELGIQVLEMRKRVLGEEHPDTLTTMCNLASTYQSQGQWQKAEELGIQVLETRKQVLGEEHLDILTTMSNLASTYQGQGRWQKAEELGILVLETRKRVLGEGHPHTLIAISNLITMYYVQGRWQKARELEKKLSKRVTSRYINYYEPSGVNVPESRIIAEG</sequence>
<dbReference type="SUPFAM" id="SSF48452">
    <property type="entry name" value="TPR-like"/>
    <property type="match status" value="3"/>
</dbReference>
<gene>
    <name evidence="3" type="ORF">GJ744_008584</name>
</gene>
<protein>
    <recommendedName>
        <fullName evidence="2">Clr5 domain-containing protein</fullName>
    </recommendedName>
</protein>
<feature type="region of interest" description="Disordered" evidence="1">
    <location>
        <begin position="24"/>
        <end position="68"/>
    </location>
</feature>
<dbReference type="InterPro" id="IPR053137">
    <property type="entry name" value="NLR-like"/>
</dbReference>
<evidence type="ECO:0000259" key="2">
    <source>
        <dbReference type="Pfam" id="PF14420"/>
    </source>
</evidence>
<dbReference type="PANTHER" id="PTHR46082:SF11">
    <property type="entry name" value="AAA+ ATPASE DOMAIN-CONTAINING PROTEIN-RELATED"/>
    <property type="match status" value="1"/>
</dbReference>
<evidence type="ECO:0000313" key="4">
    <source>
        <dbReference type="Proteomes" id="UP000606974"/>
    </source>
</evidence>
<dbReference type="Pfam" id="PF14420">
    <property type="entry name" value="Clr5"/>
    <property type="match status" value="1"/>
</dbReference>
<dbReference type="Proteomes" id="UP000606974">
    <property type="component" value="Unassembled WGS sequence"/>
</dbReference>
<reference evidence="3" key="1">
    <citation type="submission" date="2020-02" db="EMBL/GenBank/DDBJ databases">
        <authorList>
            <person name="Palmer J.M."/>
        </authorList>
    </citation>
    <scope>NUCLEOTIDE SEQUENCE</scope>
    <source>
        <strain evidence="3">EPUS1.4</strain>
        <tissue evidence="3">Thallus</tissue>
    </source>
</reference>
<evidence type="ECO:0000313" key="3">
    <source>
        <dbReference type="EMBL" id="KAF7508875.1"/>
    </source>
</evidence>
<dbReference type="OrthoDB" id="5986190at2759"/>
<dbReference type="PANTHER" id="PTHR46082">
    <property type="entry name" value="ATP/GTP-BINDING PROTEIN-RELATED"/>
    <property type="match status" value="1"/>
</dbReference>
<dbReference type="InterPro" id="IPR011990">
    <property type="entry name" value="TPR-like_helical_dom_sf"/>
</dbReference>
<dbReference type="Pfam" id="PF13374">
    <property type="entry name" value="TPR_10"/>
    <property type="match status" value="1"/>
</dbReference>
<dbReference type="SMART" id="SM00028">
    <property type="entry name" value="TPR"/>
    <property type="match status" value="7"/>
</dbReference>
<dbReference type="EMBL" id="JAACFV010000048">
    <property type="protein sequence ID" value="KAF7508875.1"/>
    <property type="molecule type" value="Genomic_DNA"/>
</dbReference>
<feature type="region of interest" description="Disordered" evidence="1">
    <location>
        <begin position="194"/>
        <end position="238"/>
    </location>
</feature>
<dbReference type="AlphaFoldDB" id="A0A8H7AGT6"/>
<dbReference type="InterPro" id="IPR025676">
    <property type="entry name" value="Clr5_dom"/>
</dbReference>
<evidence type="ECO:0000256" key="1">
    <source>
        <dbReference type="SAM" id="MobiDB-lite"/>
    </source>
</evidence>
<feature type="compositionally biased region" description="Polar residues" evidence="1">
    <location>
        <begin position="195"/>
        <end position="215"/>
    </location>
</feature>